<accession>A0A9J6P6T5</accession>
<sequence length="471" mass="54756">MIINRIATENSIEEIKIKKENLNENQYTFSLLSEGFRLGLIDKYRISSIQTEIMYLLKELIIRYTGGESSSIPIETGEKLLSSICYSIDVYCESLSSIEESIVALKTKDVKELYEKGVDLVKLYVHESRLCFEKIKENRFKIELQVYNDTIDEGLPSFFQKYGVVFNAQDTMGSIDYPLTFDDMSIRGINYIKNYLNTLEIETFFCKFFNTEDIIKILNHYGDIYNIDYRVALINVFEVLINNSIFSVLSGNDGWNLNISKLNYKILNKKLRSLNANEINILVGKAVEKVIKDLGITRGDLIDYMNNYKSIFIPRLLSSLENGNLQNMVVIEREEKNISNNIIFNEGDRINNEDFRPSISKITKCENIEDKINLIKSSVQSIYDFIDLLNSNCLFEDEFTNLFNTLSDMELSILARMVFQEELREGALNLMQVIKDKRYIDSEWELHYSGVLQKLSEDRIKSIERFINKIN</sequence>
<gene>
    <name evidence="1" type="ORF">KDK92_18950</name>
</gene>
<dbReference type="InterPro" id="IPR045751">
    <property type="entry name" value="DUF6179"/>
</dbReference>
<evidence type="ECO:0000313" key="1">
    <source>
        <dbReference type="EMBL" id="MCM1991822.1"/>
    </source>
</evidence>
<dbReference type="Proteomes" id="UP001056429">
    <property type="component" value="Unassembled WGS sequence"/>
</dbReference>
<keyword evidence="2" id="KW-1185">Reference proteome</keyword>
<reference evidence="1" key="1">
    <citation type="journal article" date="2021" name="mSystems">
        <title>Bacteria and Archaea Synergistically Convert Glycine Betaine to Biogenic Methane in the Formosa Cold Seep of the South China Sea.</title>
        <authorList>
            <person name="Li L."/>
            <person name="Zhang W."/>
            <person name="Zhang S."/>
            <person name="Song L."/>
            <person name="Sun Q."/>
            <person name="Zhang H."/>
            <person name="Xiang H."/>
            <person name="Dong X."/>
        </authorList>
    </citation>
    <scope>NUCLEOTIDE SEQUENCE</scope>
    <source>
        <strain evidence="1">ZWT</strain>
    </source>
</reference>
<proteinExistence type="predicted"/>
<name>A0A9J6P6T5_9CLOT</name>
<dbReference type="AlphaFoldDB" id="A0A9J6P6T5"/>
<dbReference type="Pfam" id="PF19677">
    <property type="entry name" value="DUF6179"/>
    <property type="match status" value="1"/>
</dbReference>
<comment type="caution">
    <text evidence="1">The sequence shown here is derived from an EMBL/GenBank/DDBJ whole genome shotgun (WGS) entry which is preliminary data.</text>
</comment>
<protein>
    <submittedName>
        <fullName evidence="1">Uncharacterized protein</fullName>
    </submittedName>
</protein>
<dbReference type="RefSeq" id="WP_250860958.1">
    <property type="nucleotide sequence ID" value="NZ_JAGSOJ010000004.1"/>
</dbReference>
<evidence type="ECO:0000313" key="2">
    <source>
        <dbReference type="Proteomes" id="UP001056429"/>
    </source>
</evidence>
<organism evidence="1 2">
    <name type="scientific">Oceanirhabdus seepicola</name>
    <dbReference type="NCBI Taxonomy" id="2828781"/>
    <lineage>
        <taxon>Bacteria</taxon>
        <taxon>Bacillati</taxon>
        <taxon>Bacillota</taxon>
        <taxon>Clostridia</taxon>
        <taxon>Eubacteriales</taxon>
        <taxon>Clostridiaceae</taxon>
        <taxon>Oceanirhabdus</taxon>
    </lineage>
</organism>
<reference evidence="1" key="2">
    <citation type="submission" date="2021-04" db="EMBL/GenBank/DDBJ databases">
        <authorList>
            <person name="Dong X."/>
        </authorList>
    </citation>
    <scope>NUCLEOTIDE SEQUENCE</scope>
    <source>
        <strain evidence="1">ZWT</strain>
    </source>
</reference>
<dbReference type="EMBL" id="JAGSOJ010000004">
    <property type="protein sequence ID" value="MCM1991822.1"/>
    <property type="molecule type" value="Genomic_DNA"/>
</dbReference>